<dbReference type="Proteomes" id="UP000077755">
    <property type="component" value="Chromosome 9"/>
</dbReference>
<dbReference type="PANTHER" id="PTHR34287">
    <property type="entry name" value="OS06G0551500 PROTEIN-RELATED"/>
    <property type="match status" value="1"/>
</dbReference>
<sequence>MSKQRHEEREFFLGDRGGAVTVVEYLQSIMSKELLGKFPDNSAFDFDYTQSSIWSPLIQRQNGRGLDMEELSKSLSSSSSFSPSVLQRKLEYNEEEDCDEMAENEISSKCITSSVSIKKLTAVFKRKIGVNVFDSFRIYRDAKMKKKCNRKGLGFSPSGAVKSPNLRKGWAKMLKAGSGQFKRTSKKKDNGNASQLKFSHKYLGYLND</sequence>
<accession>A0A175YEH4</accession>
<dbReference type="AlphaFoldDB" id="A0A175YEH4"/>
<name>A0A175YEH4_DAUCS</name>
<reference evidence="1" key="1">
    <citation type="journal article" date="2016" name="Nat. Genet.">
        <title>A high-quality carrot genome assembly provides new insights into carotenoid accumulation and asterid genome evolution.</title>
        <authorList>
            <person name="Iorizzo M."/>
            <person name="Ellison S."/>
            <person name="Senalik D."/>
            <person name="Zeng P."/>
            <person name="Satapoomin P."/>
            <person name="Huang J."/>
            <person name="Bowman M."/>
            <person name="Iovene M."/>
            <person name="Sanseverino W."/>
            <person name="Cavagnaro P."/>
            <person name="Yildiz M."/>
            <person name="Macko-Podgorni A."/>
            <person name="Moranska E."/>
            <person name="Grzebelus E."/>
            <person name="Grzebelus D."/>
            <person name="Ashrafi H."/>
            <person name="Zheng Z."/>
            <person name="Cheng S."/>
            <person name="Spooner D."/>
            <person name="Van Deynze A."/>
            <person name="Simon P."/>
        </authorList>
    </citation>
    <scope>NUCLEOTIDE SEQUENCE</scope>
    <source>
        <tissue evidence="1">Leaf</tissue>
    </source>
</reference>
<dbReference type="OMA" id="MCRELLC"/>
<evidence type="ECO:0000313" key="1">
    <source>
        <dbReference type="EMBL" id="WOH14446.1"/>
    </source>
</evidence>
<dbReference type="OrthoDB" id="1678883at2759"/>
<reference evidence="1" key="2">
    <citation type="submission" date="2022-03" db="EMBL/GenBank/DDBJ databases">
        <title>Draft title - Genomic analysis of global carrot germplasm unveils the trajectory of domestication and the origin of high carotenoid orange carrot.</title>
        <authorList>
            <person name="Iorizzo M."/>
            <person name="Ellison S."/>
            <person name="Senalik D."/>
            <person name="Macko-Podgorni A."/>
            <person name="Grzebelus D."/>
            <person name="Bostan H."/>
            <person name="Rolling W."/>
            <person name="Curaba J."/>
            <person name="Simon P."/>
        </authorList>
    </citation>
    <scope>NUCLEOTIDE SEQUENCE</scope>
    <source>
        <tissue evidence="1">Leaf</tissue>
    </source>
</reference>
<dbReference type="KEGG" id="dcr:108201998"/>
<dbReference type="PANTHER" id="PTHR34287:SF4">
    <property type="entry name" value="OS04G0504200 PROTEIN"/>
    <property type="match status" value="1"/>
</dbReference>
<protein>
    <submittedName>
        <fullName evidence="1">Uncharacterized protein</fullName>
    </submittedName>
</protein>
<dbReference type="EMBL" id="CP093351">
    <property type="protein sequence ID" value="WOH14446.1"/>
    <property type="molecule type" value="Genomic_DNA"/>
</dbReference>
<gene>
    <name evidence="1" type="ORF">DCAR_0933965</name>
</gene>
<organism evidence="1 2">
    <name type="scientific">Daucus carota subsp. sativus</name>
    <name type="common">Carrot</name>
    <dbReference type="NCBI Taxonomy" id="79200"/>
    <lineage>
        <taxon>Eukaryota</taxon>
        <taxon>Viridiplantae</taxon>
        <taxon>Streptophyta</taxon>
        <taxon>Embryophyta</taxon>
        <taxon>Tracheophyta</taxon>
        <taxon>Spermatophyta</taxon>
        <taxon>Magnoliopsida</taxon>
        <taxon>eudicotyledons</taxon>
        <taxon>Gunneridae</taxon>
        <taxon>Pentapetalae</taxon>
        <taxon>asterids</taxon>
        <taxon>campanulids</taxon>
        <taxon>Apiales</taxon>
        <taxon>Apiaceae</taxon>
        <taxon>Apioideae</taxon>
        <taxon>Scandiceae</taxon>
        <taxon>Daucinae</taxon>
        <taxon>Daucus</taxon>
        <taxon>Daucus sect. Daucus</taxon>
    </lineage>
</organism>
<proteinExistence type="predicted"/>
<evidence type="ECO:0000313" key="2">
    <source>
        <dbReference type="Proteomes" id="UP000077755"/>
    </source>
</evidence>
<keyword evidence="2" id="KW-1185">Reference proteome</keyword>
<dbReference type="Gramene" id="KZM81883">
    <property type="protein sequence ID" value="KZM81883"/>
    <property type="gene ID" value="DCAR_029496"/>
</dbReference>